<dbReference type="GeneTree" id="ENSGT00940000154543"/>
<feature type="compositionally biased region" description="Polar residues" evidence="1">
    <location>
        <begin position="44"/>
        <end position="54"/>
    </location>
</feature>
<dbReference type="AlphaFoldDB" id="A0A8C9RR12"/>
<evidence type="ECO:0000313" key="2">
    <source>
        <dbReference type="Ensembl" id="ENSSFOP00015024494.1"/>
    </source>
</evidence>
<reference evidence="2 3" key="1">
    <citation type="submission" date="2019-04" db="EMBL/GenBank/DDBJ databases">
        <authorList>
            <consortium name="Wellcome Sanger Institute Data Sharing"/>
        </authorList>
    </citation>
    <scope>NUCLEOTIDE SEQUENCE [LARGE SCALE GENOMIC DNA]</scope>
</reference>
<dbReference type="PANTHER" id="PTHR22145:SF2">
    <property type="entry name" value="SI:CH211-266K22.6"/>
    <property type="match status" value="1"/>
</dbReference>
<dbReference type="PANTHER" id="PTHR22145">
    <property type="entry name" value="SI:CH211-266K22.6"/>
    <property type="match status" value="1"/>
</dbReference>
<reference evidence="2" key="3">
    <citation type="submission" date="2025-09" db="UniProtKB">
        <authorList>
            <consortium name="Ensembl"/>
        </authorList>
    </citation>
    <scope>IDENTIFICATION</scope>
</reference>
<evidence type="ECO:0000313" key="3">
    <source>
        <dbReference type="Proteomes" id="UP000694397"/>
    </source>
</evidence>
<feature type="region of interest" description="Disordered" evidence="1">
    <location>
        <begin position="1"/>
        <end position="113"/>
    </location>
</feature>
<organism evidence="2 3">
    <name type="scientific">Scleropages formosus</name>
    <name type="common">Asian bonytongue</name>
    <name type="synonym">Osteoglossum formosum</name>
    <dbReference type="NCBI Taxonomy" id="113540"/>
    <lineage>
        <taxon>Eukaryota</taxon>
        <taxon>Metazoa</taxon>
        <taxon>Chordata</taxon>
        <taxon>Craniata</taxon>
        <taxon>Vertebrata</taxon>
        <taxon>Euteleostomi</taxon>
        <taxon>Actinopterygii</taxon>
        <taxon>Neopterygii</taxon>
        <taxon>Teleostei</taxon>
        <taxon>Osteoglossocephala</taxon>
        <taxon>Osteoglossomorpha</taxon>
        <taxon>Osteoglossiformes</taxon>
        <taxon>Osteoglossidae</taxon>
        <taxon>Scleropages</taxon>
    </lineage>
</organism>
<gene>
    <name evidence="2" type="primary">fam217ba</name>
</gene>
<dbReference type="GeneID" id="108925539"/>
<evidence type="ECO:0008006" key="4">
    <source>
        <dbReference type="Google" id="ProtNLM"/>
    </source>
</evidence>
<dbReference type="Ensembl" id="ENSSFOT00015024762.2">
    <property type="protein sequence ID" value="ENSSFOP00015024494.1"/>
    <property type="gene ID" value="ENSSFOG00015015758.2"/>
</dbReference>
<name>A0A8C9RR12_SCLFO</name>
<feature type="region of interest" description="Disordered" evidence="1">
    <location>
        <begin position="167"/>
        <end position="190"/>
    </location>
</feature>
<reference evidence="2" key="2">
    <citation type="submission" date="2025-08" db="UniProtKB">
        <authorList>
            <consortium name="Ensembl"/>
        </authorList>
    </citation>
    <scope>IDENTIFICATION</scope>
</reference>
<feature type="region of interest" description="Disordered" evidence="1">
    <location>
        <begin position="394"/>
        <end position="448"/>
    </location>
</feature>
<dbReference type="OrthoDB" id="10027339at2759"/>
<feature type="region of interest" description="Disordered" evidence="1">
    <location>
        <begin position="118"/>
        <end position="137"/>
    </location>
</feature>
<dbReference type="CTD" id="557141"/>
<dbReference type="InterPro" id="IPR029266">
    <property type="entry name" value="FAM217"/>
</dbReference>
<feature type="compositionally biased region" description="Polar residues" evidence="1">
    <location>
        <begin position="419"/>
        <end position="439"/>
    </location>
</feature>
<evidence type="ECO:0000256" key="1">
    <source>
        <dbReference type="SAM" id="MobiDB-lite"/>
    </source>
</evidence>
<feature type="region of interest" description="Disordered" evidence="1">
    <location>
        <begin position="462"/>
        <end position="517"/>
    </location>
</feature>
<accession>A0A8C9RR12</accession>
<dbReference type="KEGG" id="sfm:108925539"/>
<keyword evidence="3" id="KW-1185">Reference proteome</keyword>
<proteinExistence type="predicted"/>
<sequence length="517" mass="56772">MGPILLERATTPLVNKVSRKEKASRSSENAGTVAGSKKEKVDQNQKSQKKTGAQSKHPYPGKSSASKSSHCMGRTKPEITCINETETLQSSLRKMGPKSLASPSTECNGERRVRLEPLCSSDDNKNHAGRRRGRHTLTLPLAPKPEALKAQAEMRVSDLEQVRLFEQKEEDTDSASDLSDSERLPVLPSPCTPPQLNLRAEVIDPIDLHPCFPGPWGQSCDSNYSYPDFLPPPFCTWSLRQLALFLNTEGRGAPRPKPVGNLEKYLERLLQLEWLQIQTIQAENSRPVGPGFTNRPRYNQNLTSHMAPGHLRNNTTLPFHLRSPKSLRHCQQTSPFAFMSSLGTPLPAHRSQSVCPSCHIHHPFCIGNCSSYTYHRHSRLSPVLERKVKLGVLPKRSSSESRVHTSKSQKPVSPLAGNNHLNHMQSAGNMRSPLQTPGHTSKPLGVPRNGCAVAARPKESVTMEGSAPCRSAREVNPVKRSGKVRPKAGVGDGDSKLGRVGTVSKGLPPTRLNGLIN</sequence>
<feature type="compositionally biased region" description="Polar residues" evidence="1">
    <location>
        <begin position="82"/>
        <end position="92"/>
    </location>
</feature>
<dbReference type="Pfam" id="PF15344">
    <property type="entry name" value="FAM217"/>
    <property type="match status" value="1"/>
</dbReference>
<protein>
    <recommendedName>
        <fullName evidence="4">Protein FAM217B-like</fullName>
    </recommendedName>
</protein>
<dbReference type="RefSeq" id="XP_018593072.1">
    <property type="nucleotide sequence ID" value="XM_018737556.2"/>
</dbReference>
<dbReference type="Proteomes" id="UP000694397">
    <property type="component" value="Chromosome 1"/>
</dbReference>